<protein>
    <recommendedName>
        <fullName evidence="6">Tetratricopeptide repeat protein</fullName>
    </recommendedName>
</protein>
<sequence>MRVLAVALLAVVLTVSGALGLAGNGGTSSAPRTSTVDPSTIQAGNGQDLTVAIESLQQTLERVPADHRSWATLGLAYVEQARVSGNPAFYVKAEEAVARSLDVSPEDNAAAHTAAAALDAARHDFDAALERAEAALAIDPYEPGALAVRVDALTELGRYPEQLRALRVADRRQPGVPVFARYSYAHELRGDLDEADAVLRRGSAGASPADTAFLTTLRADVARRQGDLAAAGRHLRTALTQSPGYLPALASRARLAVAEGDLTLAVGRWEDVVAQLPLPEYLTELGELHLALGRRAEAREQFSVVEVTIDLLTANGVNADLETALFDADHGSAADALTVARAEWRRRKSIHVADLLAWALHVNGRDREALRLSRQATRLGTEEARLWLHRGRIEAALGMDGAARVHLRRGLAADPGGSPWQADQARAALRRLGER</sequence>
<feature type="region of interest" description="Disordered" evidence="3">
    <location>
        <begin position="24"/>
        <end position="43"/>
    </location>
</feature>
<evidence type="ECO:0008006" key="6">
    <source>
        <dbReference type="Google" id="ProtNLM"/>
    </source>
</evidence>
<evidence type="ECO:0000313" key="5">
    <source>
        <dbReference type="EMBL" id="CAA9347335.1"/>
    </source>
</evidence>
<evidence type="ECO:0000256" key="1">
    <source>
        <dbReference type="ARBA" id="ARBA00022737"/>
    </source>
</evidence>
<reference evidence="5" key="1">
    <citation type="submission" date="2020-02" db="EMBL/GenBank/DDBJ databases">
        <authorList>
            <person name="Meier V. D."/>
        </authorList>
    </citation>
    <scope>NUCLEOTIDE SEQUENCE</scope>
    <source>
        <strain evidence="5">AVDCRST_MAG24</strain>
    </source>
</reference>
<proteinExistence type="predicted"/>
<dbReference type="Pfam" id="PF13432">
    <property type="entry name" value="TPR_16"/>
    <property type="match status" value="1"/>
</dbReference>
<keyword evidence="4" id="KW-0732">Signal</keyword>
<feature type="chain" id="PRO_5039577482" description="Tetratricopeptide repeat protein" evidence="4">
    <location>
        <begin position="21"/>
        <end position="435"/>
    </location>
</feature>
<dbReference type="Gene3D" id="1.25.40.10">
    <property type="entry name" value="Tetratricopeptide repeat domain"/>
    <property type="match status" value="3"/>
</dbReference>
<dbReference type="EMBL" id="CADCUF010000235">
    <property type="protein sequence ID" value="CAA9347335.1"/>
    <property type="molecule type" value="Genomic_DNA"/>
</dbReference>
<evidence type="ECO:0000256" key="2">
    <source>
        <dbReference type="ARBA" id="ARBA00022803"/>
    </source>
</evidence>
<dbReference type="InterPro" id="IPR051012">
    <property type="entry name" value="CellSynth/LPSAsmb/PSIAsmb"/>
</dbReference>
<dbReference type="PANTHER" id="PTHR45586">
    <property type="entry name" value="TPR REPEAT-CONTAINING PROTEIN PA4667"/>
    <property type="match status" value="1"/>
</dbReference>
<organism evidence="5">
    <name type="scientific">uncultured Nocardioidaceae bacterium</name>
    <dbReference type="NCBI Taxonomy" id="253824"/>
    <lineage>
        <taxon>Bacteria</taxon>
        <taxon>Bacillati</taxon>
        <taxon>Actinomycetota</taxon>
        <taxon>Actinomycetes</taxon>
        <taxon>Propionibacteriales</taxon>
        <taxon>Nocardioidaceae</taxon>
        <taxon>environmental samples</taxon>
    </lineage>
</organism>
<keyword evidence="1" id="KW-0677">Repeat</keyword>
<feature type="compositionally biased region" description="Polar residues" evidence="3">
    <location>
        <begin position="27"/>
        <end position="43"/>
    </location>
</feature>
<dbReference type="SUPFAM" id="SSF48452">
    <property type="entry name" value="TPR-like"/>
    <property type="match status" value="2"/>
</dbReference>
<evidence type="ECO:0000256" key="4">
    <source>
        <dbReference type="SAM" id="SignalP"/>
    </source>
</evidence>
<keyword evidence="2" id="KW-0802">TPR repeat</keyword>
<evidence type="ECO:0000256" key="3">
    <source>
        <dbReference type="SAM" id="MobiDB-lite"/>
    </source>
</evidence>
<feature type="signal peptide" evidence="4">
    <location>
        <begin position="1"/>
        <end position="20"/>
    </location>
</feature>
<gene>
    <name evidence="5" type="ORF">AVDCRST_MAG24-1595</name>
</gene>
<dbReference type="InterPro" id="IPR011990">
    <property type="entry name" value="TPR-like_helical_dom_sf"/>
</dbReference>
<name>A0A6J4M163_9ACTN</name>
<dbReference type="PANTHER" id="PTHR45586:SF1">
    <property type="entry name" value="LIPOPOLYSACCHARIDE ASSEMBLY PROTEIN B"/>
    <property type="match status" value="1"/>
</dbReference>
<accession>A0A6J4M163</accession>
<dbReference type="AlphaFoldDB" id="A0A6J4M163"/>